<dbReference type="GeneID" id="33936715"/>
<evidence type="ECO:0000313" key="2">
    <source>
        <dbReference type="Proteomes" id="UP000078397"/>
    </source>
</evidence>
<sequence>MPTYSTEPNVDGLANGGREISEVDGRIELSRNSAATHPTLDRGILDDGVHFTGFREVVGTPTFSYSGGFVSVQCKSVTPAHAATRLFGRFFGIFHILWHNVVLFFVGRLGLGLLVSGSPTGRVFLIKLPRCSASMLLSVGCVQQQPGCQMCKFAHSTCQRANMLCQAKHRCHFSHSLPGNFTRFTSPSVIWSAQRKR</sequence>
<dbReference type="RefSeq" id="XP_022285463.1">
    <property type="nucleotide sequence ID" value="XM_022429483.1"/>
</dbReference>
<organism evidence="1 2">
    <name type="scientific">Pochonia chlamydosporia 170</name>
    <dbReference type="NCBI Taxonomy" id="1380566"/>
    <lineage>
        <taxon>Eukaryota</taxon>
        <taxon>Fungi</taxon>
        <taxon>Dikarya</taxon>
        <taxon>Ascomycota</taxon>
        <taxon>Pezizomycotina</taxon>
        <taxon>Sordariomycetes</taxon>
        <taxon>Hypocreomycetidae</taxon>
        <taxon>Hypocreales</taxon>
        <taxon>Clavicipitaceae</taxon>
        <taxon>Pochonia</taxon>
    </lineage>
</organism>
<dbReference type="AlphaFoldDB" id="A0A219AS24"/>
<comment type="caution">
    <text evidence="1">The sequence shown here is derived from an EMBL/GenBank/DDBJ whole genome shotgun (WGS) entry which is preliminary data.</text>
</comment>
<dbReference type="Proteomes" id="UP000078397">
    <property type="component" value="Unassembled WGS sequence"/>
</dbReference>
<evidence type="ECO:0000313" key="1">
    <source>
        <dbReference type="EMBL" id="OWT43005.1"/>
    </source>
</evidence>
<reference evidence="1 2" key="1">
    <citation type="journal article" date="2016" name="PLoS Pathog.">
        <title>Biosynthesis of antibiotic leucinostatins in bio-control fungus Purpureocillium lilacinum and their inhibition on phytophthora revealed by genome mining.</title>
        <authorList>
            <person name="Wang G."/>
            <person name="Liu Z."/>
            <person name="Lin R."/>
            <person name="Li E."/>
            <person name="Mao Z."/>
            <person name="Ling J."/>
            <person name="Yang Y."/>
            <person name="Yin W.B."/>
            <person name="Xie B."/>
        </authorList>
    </citation>
    <scope>NUCLEOTIDE SEQUENCE [LARGE SCALE GENOMIC DNA]</scope>
    <source>
        <strain evidence="1">170</strain>
    </source>
</reference>
<dbReference type="KEGG" id="pchm:VFPPC_17802"/>
<protein>
    <submittedName>
        <fullName evidence="1">Uncharacterized protein</fullName>
    </submittedName>
</protein>
<keyword evidence="2" id="KW-1185">Reference proteome</keyword>
<gene>
    <name evidence="1" type="ORF">VFPPC_17802</name>
</gene>
<accession>A0A219AS24</accession>
<dbReference type="EMBL" id="LSBJ02000004">
    <property type="protein sequence ID" value="OWT43005.1"/>
    <property type="molecule type" value="Genomic_DNA"/>
</dbReference>
<proteinExistence type="predicted"/>
<name>A0A219AS24_METCM</name>